<evidence type="ECO:0000256" key="2">
    <source>
        <dbReference type="PROSITE-ProRule" id="PRU00192"/>
    </source>
</evidence>
<feature type="domain" description="SH3" evidence="4">
    <location>
        <begin position="270"/>
        <end position="329"/>
    </location>
</feature>
<dbReference type="Gene3D" id="2.30.30.40">
    <property type="entry name" value="SH3 Domains"/>
    <property type="match status" value="3"/>
</dbReference>
<dbReference type="Proteomes" id="UP000507470">
    <property type="component" value="Unassembled WGS sequence"/>
</dbReference>
<keyword evidence="7" id="KW-1185">Reference proteome</keyword>
<organism evidence="6 7">
    <name type="scientific">Mytilus coruscus</name>
    <name type="common">Sea mussel</name>
    <dbReference type="NCBI Taxonomy" id="42192"/>
    <lineage>
        <taxon>Eukaryota</taxon>
        <taxon>Metazoa</taxon>
        <taxon>Spiralia</taxon>
        <taxon>Lophotrochozoa</taxon>
        <taxon>Mollusca</taxon>
        <taxon>Bivalvia</taxon>
        <taxon>Autobranchia</taxon>
        <taxon>Pteriomorphia</taxon>
        <taxon>Mytilida</taxon>
        <taxon>Mytiloidea</taxon>
        <taxon>Mytilidae</taxon>
        <taxon>Mytilinae</taxon>
        <taxon>Mytilus</taxon>
    </lineage>
</organism>
<feature type="region of interest" description="Disordered" evidence="3">
    <location>
        <begin position="184"/>
        <end position="220"/>
    </location>
</feature>
<evidence type="ECO:0000259" key="4">
    <source>
        <dbReference type="PROSITE" id="PS50002"/>
    </source>
</evidence>
<evidence type="ECO:0000256" key="1">
    <source>
        <dbReference type="ARBA" id="ARBA00022443"/>
    </source>
</evidence>
<keyword evidence="1 2" id="KW-0728">SH3 domain</keyword>
<dbReference type="PRINTS" id="PR00499">
    <property type="entry name" value="P67PHOX"/>
</dbReference>
<evidence type="ECO:0000256" key="3">
    <source>
        <dbReference type="SAM" id="MobiDB-lite"/>
    </source>
</evidence>
<feature type="domain" description="SH3" evidence="4">
    <location>
        <begin position="457"/>
        <end position="516"/>
    </location>
</feature>
<dbReference type="Pfam" id="PF07653">
    <property type="entry name" value="SH3_2"/>
    <property type="match status" value="3"/>
</dbReference>
<dbReference type="InterPro" id="IPR001452">
    <property type="entry name" value="SH3_domain"/>
</dbReference>
<dbReference type="Gene3D" id="2.30.29.30">
    <property type="entry name" value="Pleckstrin-homology domain (PH domain)/Phosphotyrosine-binding domain (PTB)"/>
    <property type="match status" value="1"/>
</dbReference>
<dbReference type="Pfam" id="PF00169">
    <property type="entry name" value="PH"/>
    <property type="match status" value="1"/>
</dbReference>
<dbReference type="SMART" id="SM00233">
    <property type="entry name" value="PH"/>
    <property type="match status" value="1"/>
</dbReference>
<feature type="domain" description="SH3" evidence="4">
    <location>
        <begin position="375"/>
        <end position="434"/>
    </location>
</feature>
<feature type="domain" description="PH" evidence="5">
    <location>
        <begin position="23"/>
        <end position="122"/>
    </location>
</feature>
<name>A0A6J8F3Q4_MYTCO</name>
<dbReference type="InterPro" id="IPR011993">
    <property type="entry name" value="PH-like_dom_sf"/>
</dbReference>
<dbReference type="AlphaFoldDB" id="A0A6J8F3Q4"/>
<dbReference type="PROSITE" id="PS50003">
    <property type="entry name" value="PH_DOMAIN"/>
    <property type="match status" value="1"/>
</dbReference>
<dbReference type="SUPFAM" id="SSF50729">
    <property type="entry name" value="PH domain-like"/>
    <property type="match status" value="1"/>
</dbReference>
<proteinExistence type="predicted"/>
<dbReference type="InterPro" id="IPR036028">
    <property type="entry name" value="SH3-like_dom_sf"/>
</dbReference>
<sequence length="527" mass="60416">MNIIQKRRPPFAKIDCQSLLEQDGAFSGWLRKNNNVRKKWSKHFVVLYKGHVYTFKNETSMNHMDTFSLYGYISVDGVEECDEKEKLWIFKIVNSEGSSKSFAAASRNELRSWCERFLYEIDFENNVEMPSDICSEKIYRPKAIPHRNAFDNVSHLPMQGHSSVICLQNKLVCRDTVYGISGGRPPLNPHTERALPSVPRRQPTPDSTHFAKRDSYSVNDQDCQDPEDVHYYNIKEDVCGFLLSSVTLNDKELENDGYDECEVLYVNVPGDTYRVIAVKAYSAKYSNHLSFEKDDIFVVVNRASDSWLVGDKNGQKGIFPEECIQRLCPADGYASLQDDSAPVQDYDKLSVPINDEARTELEVRKTQDYLNDKQESLFNVIAVNSYKARQEPELNFNKGTKFEVVGCISDQWLIGELHGKRGAFPAECIKILNQPLSEVKSDAEKDNKKERPKRDTKSLYSVIALKSYTSTMDEELSFKKDDKFRVVGKETDRWLIGEINGRKGLFPSEYVKKVNLSQNYKPHDTAV</sequence>
<dbReference type="SMART" id="SM00326">
    <property type="entry name" value="SH3"/>
    <property type="match status" value="3"/>
</dbReference>
<protein>
    <submittedName>
        <fullName evidence="6">Uncharacterized protein</fullName>
    </submittedName>
</protein>
<dbReference type="CDD" id="cd00174">
    <property type="entry name" value="SH3"/>
    <property type="match status" value="1"/>
</dbReference>
<dbReference type="InterPro" id="IPR001849">
    <property type="entry name" value="PH_domain"/>
</dbReference>
<dbReference type="PROSITE" id="PS50002">
    <property type="entry name" value="SH3"/>
    <property type="match status" value="3"/>
</dbReference>
<evidence type="ECO:0000259" key="5">
    <source>
        <dbReference type="PROSITE" id="PS50003"/>
    </source>
</evidence>
<dbReference type="PANTHER" id="PTHR14167:SF116">
    <property type="entry name" value="CAP, ISOFORM AC"/>
    <property type="match status" value="1"/>
</dbReference>
<evidence type="ECO:0000313" key="6">
    <source>
        <dbReference type="EMBL" id="CAC5426305.1"/>
    </source>
</evidence>
<dbReference type="PANTHER" id="PTHR14167">
    <property type="entry name" value="SH3 DOMAIN-CONTAINING"/>
    <property type="match status" value="1"/>
</dbReference>
<accession>A0A6J8F3Q4</accession>
<dbReference type="EMBL" id="CACVKT020010426">
    <property type="protein sequence ID" value="CAC5426305.1"/>
    <property type="molecule type" value="Genomic_DNA"/>
</dbReference>
<reference evidence="6 7" key="1">
    <citation type="submission" date="2020-06" db="EMBL/GenBank/DDBJ databases">
        <authorList>
            <person name="Li R."/>
            <person name="Bekaert M."/>
        </authorList>
    </citation>
    <scope>NUCLEOTIDE SEQUENCE [LARGE SCALE GENOMIC DNA]</scope>
    <source>
        <strain evidence="7">wild</strain>
    </source>
</reference>
<gene>
    <name evidence="6" type="ORF">MCOR_58032</name>
</gene>
<dbReference type="InterPro" id="IPR050384">
    <property type="entry name" value="Endophilin_SH3RF"/>
</dbReference>
<dbReference type="SUPFAM" id="SSF50044">
    <property type="entry name" value="SH3-domain"/>
    <property type="match status" value="3"/>
</dbReference>
<evidence type="ECO:0000313" key="7">
    <source>
        <dbReference type="Proteomes" id="UP000507470"/>
    </source>
</evidence>
<dbReference type="OrthoDB" id="27823at2759"/>